<evidence type="ECO:0000313" key="1">
    <source>
        <dbReference type="EMBL" id="CEJ55976.1"/>
    </source>
</evidence>
<keyword evidence="2" id="KW-1185">Reference proteome</keyword>
<dbReference type="EMBL" id="CDHK01000002">
    <property type="protein sequence ID" value="CEJ55976.1"/>
    <property type="molecule type" value="Genomic_DNA"/>
</dbReference>
<proteinExistence type="predicted"/>
<evidence type="ECO:0000313" key="2">
    <source>
        <dbReference type="Proteomes" id="UP000042958"/>
    </source>
</evidence>
<dbReference type="Proteomes" id="UP000042958">
    <property type="component" value="Unassembled WGS sequence"/>
</dbReference>
<sequence length="78" mass="8491">MANAADLEIKAKALVEVLKSYPSKSVTWAANITQTCKDVNLLAPLATLMLASYQQCDENLSAFKNVPNADETVRTSLF</sequence>
<reference evidence="2" key="1">
    <citation type="journal article" date="2015" name="Genome Announc.">
        <title>Draft genome sequence of the fungus Penicillium brasilianum MG11.</title>
        <authorList>
            <person name="Horn F."/>
            <person name="Linde J."/>
            <person name="Mattern D.J."/>
            <person name="Walther G."/>
            <person name="Guthke R."/>
            <person name="Brakhage A.A."/>
            <person name="Valiante V."/>
        </authorList>
    </citation>
    <scope>NUCLEOTIDE SEQUENCE [LARGE SCALE GENOMIC DNA]</scope>
    <source>
        <strain evidence="2">MG11</strain>
    </source>
</reference>
<accession>A0A0F7TKL4</accession>
<dbReference type="AlphaFoldDB" id="A0A0F7TKL4"/>
<organism evidence="1 2">
    <name type="scientific">Penicillium brasilianum</name>
    <dbReference type="NCBI Taxonomy" id="104259"/>
    <lineage>
        <taxon>Eukaryota</taxon>
        <taxon>Fungi</taxon>
        <taxon>Dikarya</taxon>
        <taxon>Ascomycota</taxon>
        <taxon>Pezizomycotina</taxon>
        <taxon>Eurotiomycetes</taxon>
        <taxon>Eurotiomycetidae</taxon>
        <taxon>Eurotiales</taxon>
        <taxon>Aspergillaceae</taxon>
        <taxon>Penicillium</taxon>
    </lineage>
</organism>
<protein>
    <submittedName>
        <fullName evidence="1">Uncharacterized protein</fullName>
    </submittedName>
</protein>
<name>A0A0F7TKL4_PENBI</name>
<gene>
    <name evidence="1" type="ORF">PMG11_02203</name>
</gene>